<sequence>MACCGEGSCFGSIKATLRRLVSAGFKHKRNSVPAEAQRREVLAAKCEESGLDCTLWSQLPEEVVERIVAWLPLRDFFRLRGVCKRWNALVACPHFQDVQAFGPPRRHWLLLCKTGSLEDCLAYDVESMKWHKWSLSFLPLGLCVVKASGGLLLCFSTTMEKSVFICNPLTKFWVELPGIRSARFFRAVGMVVNSNRKAYKVVVVGCNGTDFNSWATEVYDSTSHSWTLAAQLPRGVLLYPGKMTLCNDLLYCITSHPFNVAVYDLEQGKWDQIDMPMYQFYVYPWLVSCGGFLLMVGCLDHGGARQIIQIWQLERQFMEWREVANMPQALYQEFVSKSPQGQFDCVGVDNCILICASQTLQVLCYDVSKAKWSWLRSCPHALNSHREEAIVGFDFDPGLTAQF</sequence>
<dbReference type="EMBL" id="CM055106">
    <property type="protein sequence ID" value="KAJ7529033.1"/>
    <property type="molecule type" value="Genomic_DNA"/>
</dbReference>
<keyword evidence="2" id="KW-1185">Reference proteome</keyword>
<evidence type="ECO:0000313" key="2">
    <source>
        <dbReference type="Proteomes" id="UP001162992"/>
    </source>
</evidence>
<accession>A0ACC2BGU4</accession>
<gene>
    <name evidence="1" type="ORF">O6H91_15G031500</name>
</gene>
<dbReference type="Proteomes" id="UP001162992">
    <property type="component" value="Chromosome 15"/>
</dbReference>
<comment type="caution">
    <text evidence="1">The sequence shown here is derived from an EMBL/GenBank/DDBJ whole genome shotgun (WGS) entry which is preliminary data.</text>
</comment>
<evidence type="ECO:0000313" key="1">
    <source>
        <dbReference type="EMBL" id="KAJ7529033.1"/>
    </source>
</evidence>
<protein>
    <submittedName>
        <fullName evidence="1">Uncharacterized protein</fullName>
    </submittedName>
</protein>
<proteinExistence type="predicted"/>
<organism evidence="1 2">
    <name type="scientific">Diphasiastrum complanatum</name>
    <name type="common">Issler's clubmoss</name>
    <name type="synonym">Lycopodium complanatum</name>
    <dbReference type="NCBI Taxonomy" id="34168"/>
    <lineage>
        <taxon>Eukaryota</taxon>
        <taxon>Viridiplantae</taxon>
        <taxon>Streptophyta</taxon>
        <taxon>Embryophyta</taxon>
        <taxon>Tracheophyta</taxon>
        <taxon>Lycopodiopsida</taxon>
        <taxon>Lycopodiales</taxon>
        <taxon>Lycopodiaceae</taxon>
        <taxon>Lycopodioideae</taxon>
        <taxon>Diphasiastrum</taxon>
    </lineage>
</organism>
<reference evidence="2" key="1">
    <citation type="journal article" date="2024" name="Proc. Natl. Acad. Sci. U.S.A.">
        <title>Extraordinary preservation of gene collinearity over three hundred million years revealed in homosporous lycophytes.</title>
        <authorList>
            <person name="Li C."/>
            <person name="Wickell D."/>
            <person name="Kuo L.Y."/>
            <person name="Chen X."/>
            <person name="Nie B."/>
            <person name="Liao X."/>
            <person name="Peng D."/>
            <person name="Ji J."/>
            <person name="Jenkins J."/>
            <person name="Williams M."/>
            <person name="Shu S."/>
            <person name="Plott C."/>
            <person name="Barry K."/>
            <person name="Rajasekar S."/>
            <person name="Grimwood J."/>
            <person name="Han X."/>
            <person name="Sun S."/>
            <person name="Hou Z."/>
            <person name="He W."/>
            <person name="Dai G."/>
            <person name="Sun C."/>
            <person name="Schmutz J."/>
            <person name="Leebens-Mack J.H."/>
            <person name="Li F.W."/>
            <person name="Wang L."/>
        </authorList>
    </citation>
    <scope>NUCLEOTIDE SEQUENCE [LARGE SCALE GENOMIC DNA]</scope>
    <source>
        <strain evidence="2">cv. PW_Plant_1</strain>
    </source>
</reference>
<name>A0ACC2BGU4_DIPCM</name>